<evidence type="ECO:0000259" key="1">
    <source>
        <dbReference type="SMART" id="SM00507"/>
    </source>
</evidence>
<dbReference type="InterPro" id="IPR003615">
    <property type="entry name" value="HNH_nuc"/>
</dbReference>
<name>A0A415EVI7_ENTCA</name>
<dbReference type="Pfam" id="PF13391">
    <property type="entry name" value="HNH_2"/>
    <property type="match status" value="1"/>
</dbReference>
<dbReference type="SMART" id="SM00507">
    <property type="entry name" value="HNHc"/>
    <property type="match status" value="1"/>
</dbReference>
<evidence type="ECO:0000313" key="2">
    <source>
        <dbReference type="EMBL" id="RHK07294.1"/>
    </source>
</evidence>
<gene>
    <name evidence="2" type="ORF">DW084_05405</name>
</gene>
<dbReference type="CDD" id="cd00085">
    <property type="entry name" value="HNHc"/>
    <property type="match status" value="1"/>
</dbReference>
<dbReference type="RefSeq" id="WP_151195426.1">
    <property type="nucleotide sequence ID" value="NZ_JADKZT010000003.1"/>
</dbReference>
<evidence type="ECO:0000313" key="3">
    <source>
        <dbReference type="Proteomes" id="UP000286288"/>
    </source>
</evidence>
<sequence>MAVYIELSNPIHGGEGWELGEVLWSPVASSWNTIMRKPKEGDMILHSIKDKKRNINHRLWGCSQVAGSYKILSSPPPIPANWDGYDEYYQIPLKHYTEFQDKVFLQEVIDQNKDALKAIAPQKSFYTETGVRMQPAQKYLAPVSNELFEILTPYIKKPIYYNEKNKQRSENIVREGDSEELLSVGSGGKVARIQTTIDRIVRDTSLVKKMKQKYNNQCQICGKSISLSKEKYYSEGHHLKKLGGIHQGPDIESNIIILCPNHHVEFDYGAIAIDVHSQKIIHTDPHNPFHNKGLAYKREDLNKEFLTYHLKNIFIG</sequence>
<organism evidence="2 3">
    <name type="scientific">Enterococcus casseliflavus</name>
    <name type="common">Enterococcus flavescens</name>
    <dbReference type="NCBI Taxonomy" id="37734"/>
    <lineage>
        <taxon>Bacteria</taxon>
        <taxon>Bacillati</taxon>
        <taxon>Bacillota</taxon>
        <taxon>Bacilli</taxon>
        <taxon>Lactobacillales</taxon>
        <taxon>Enterococcaceae</taxon>
        <taxon>Enterococcus</taxon>
    </lineage>
</organism>
<dbReference type="Proteomes" id="UP000286288">
    <property type="component" value="Unassembled WGS sequence"/>
</dbReference>
<dbReference type="EMBL" id="QRMZ01000005">
    <property type="protein sequence ID" value="RHK07294.1"/>
    <property type="molecule type" value="Genomic_DNA"/>
</dbReference>
<proteinExistence type="predicted"/>
<dbReference type="AlphaFoldDB" id="A0A415EVI7"/>
<reference evidence="2 3" key="1">
    <citation type="submission" date="2018-08" db="EMBL/GenBank/DDBJ databases">
        <title>A genome reference for cultivated species of the human gut microbiota.</title>
        <authorList>
            <person name="Zou Y."/>
            <person name="Xue W."/>
            <person name="Luo G."/>
        </authorList>
    </citation>
    <scope>NUCLEOTIDE SEQUENCE [LARGE SCALE GENOMIC DNA]</scope>
    <source>
        <strain evidence="2 3">AF48-16</strain>
    </source>
</reference>
<comment type="caution">
    <text evidence="2">The sequence shown here is derived from an EMBL/GenBank/DDBJ whole genome shotgun (WGS) entry which is preliminary data.</text>
</comment>
<feature type="domain" description="HNH nuclease" evidence="1">
    <location>
        <begin position="205"/>
        <end position="264"/>
    </location>
</feature>
<accession>A0A415EVI7</accession>
<protein>
    <recommendedName>
        <fullName evidence="1">HNH nuclease domain-containing protein</fullName>
    </recommendedName>
</protein>